<feature type="region of interest" description="Disordered" evidence="1">
    <location>
        <begin position="220"/>
        <end position="251"/>
    </location>
</feature>
<dbReference type="EnsemblMetazoa" id="CLYHEMT003751.1">
    <property type="protein sequence ID" value="CLYHEMP003751.1"/>
    <property type="gene ID" value="CLYHEMG003751"/>
</dbReference>
<dbReference type="InterPro" id="IPR027417">
    <property type="entry name" value="P-loop_NTPase"/>
</dbReference>
<dbReference type="SUPFAM" id="SSF52540">
    <property type="entry name" value="P-loop containing nucleoside triphosphate hydrolases"/>
    <property type="match status" value="1"/>
</dbReference>
<dbReference type="OrthoDB" id="190375at2759"/>
<name>A0A7M5UWE3_9CNID</name>
<sequence>MASLLHLKAKSGGNCCQIFRTKNIVELERKKERDAAVKIHSWFRKIQVQRYIRNQHECATIIQKTYRAYVGRKYYREAVRKRMNGVMTLFYDQMATKIQAKWRGYYARKYRFNFYTRKTYLDALVLKNERIRVQLQQTGLMNKEKEEKKGKEQEMSAEIMKNRRRHYLLSTQVCPGVYNSFNKSNIGIEDVIKSLPPLSRQERQNIQKEKRLKFLKTANGIPTSLDSNDTNGQQASCDHPPLPPLKSKPQGPFRCTEEVLKQRYKELKPTLRVATDYESVNKARFENTTFLIILFCIILK</sequence>
<evidence type="ECO:0000313" key="3">
    <source>
        <dbReference type="Proteomes" id="UP000594262"/>
    </source>
</evidence>
<evidence type="ECO:0000256" key="1">
    <source>
        <dbReference type="SAM" id="MobiDB-lite"/>
    </source>
</evidence>
<proteinExistence type="predicted"/>
<dbReference type="Pfam" id="PF00612">
    <property type="entry name" value="IQ"/>
    <property type="match status" value="2"/>
</dbReference>
<dbReference type="Proteomes" id="UP000594262">
    <property type="component" value="Unplaced"/>
</dbReference>
<dbReference type="PROSITE" id="PS50096">
    <property type="entry name" value="IQ"/>
    <property type="match status" value="2"/>
</dbReference>
<dbReference type="AlphaFoldDB" id="A0A7M5UWE3"/>
<protein>
    <recommendedName>
        <fullName evidence="4">Spermatogenesis-associated protein 17</fullName>
    </recommendedName>
</protein>
<keyword evidence="3" id="KW-1185">Reference proteome</keyword>
<dbReference type="Gene3D" id="1.20.5.190">
    <property type="match status" value="2"/>
</dbReference>
<organism evidence="2 3">
    <name type="scientific">Clytia hemisphaerica</name>
    <dbReference type="NCBI Taxonomy" id="252671"/>
    <lineage>
        <taxon>Eukaryota</taxon>
        <taxon>Metazoa</taxon>
        <taxon>Cnidaria</taxon>
        <taxon>Hydrozoa</taxon>
        <taxon>Hydroidolina</taxon>
        <taxon>Leptothecata</taxon>
        <taxon>Obeliida</taxon>
        <taxon>Clytiidae</taxon>
        <taxon>Clytia</taxon>
    </lineage>
</organism>
<reference evidence="2" key="1">
    <citation type="submission" date="2021-01" db="UniProtKB">
        <authorList>
            <consortium name="EnsemblMetazoa"/>
        </authorList>
    </citation>
    <scope>IDENTIFICATION</scope>
</reference>
<evidence type="ECO:0000313" key="2">
    <source>
        <dbReference type="EnsemblMetazoa" id="CLYHEMP003751.1"/>
    </source>
</evidence>
<evidence type="ECO:0008006" key="4">
    <source>
        <dbReference type="Google" id="ProtNLM"/>
    </source>
</evidence>
<feature type="compositionally biased region" description="Polar residues" evidence="1">
    <location>
        <begin position="220"/>
        <end position="236"/>
    </location>
</feature>
<dbReference type="SMART" id="SM00015">
    <property type="entry name" value="IQ"/>
    <property type="match status" value="3"/>
</dbReference>
<dbReference type="InterPro" id="IPR000048">
    <property type="entry name" value="IQ_motif_EF-hand-BS"/>
</dbReference>
<accession>A0A7M5UWE3</accession>